<keyword evidence="1" id="KW-0378">Hydrolase</keyword>
<dbReference type="EMBL" id="LGHJ01000001">
    <property type="protein sequence ID" value="KPL79301.1"/>
    <property type="molecule type" value="Genomic_DNA"/>
</dbReference>
<keyword evidence="1" id="KW-0540">Nuclease</keyword>
<dbReference type="OrthoDB" id="9811614at2"/>
<reference evidence="1 2" key="1">
    <citation type="submission" date="2015-07" db="EMBL/GenBank/DDBJ databases">
        <title>Draft genome of Bellilinea caldifistulae DSM 17877.</title>
        <authorList>
            <person name="Hemp J."/>
            <person name="Ward L.M."/>
            <person name="Pace L.A."/>
            <person name="Fischer W.W."/>
        </authorList>
    </citation>
    <scope>NUCLEOTIDE SEQUENCE [LARGE SCALE GENOMIC DNA]</scope>
    <source>
        <strain evidence="1 2">GOMI-1</strain>
    </source>
</reference>
<name>A0A0P6XAX9_9CHLR</name>
<dbReference type="GO" id="GO:0004519">
    <property type="term" value="F:endonuclease activity"/>
    <property type="evidence" value="ECO:0007669"/>
    <property type="project" value="UniProtKB-KW"/>
</dbReference>
<protein>
    <submittedName>
        <fullName evidence="1">Restriction endonuclease DdeI</fullName>
    </submittedName>
</protein>
<accession>A0A0P6XAX9</accession>
<sequence>MPKSIAEIRNAYNLLVGGIDERAHTENDEGNRSYGGIIRSAKGILVESIAKNLVEIAWDELEGNPNRLSFFKETIRIPLKIEYLKRVRPVEVADYIKAHIEQYFYGLRTDVHVNVDGRFIMGIECKAYTENAMLKRILVDFSLLKQVVPNLRCVLFQLESQLTGDYCEPLKPVIYGSPSTHTLLSYFDVDLNIITLLEGERKVDEPIHKQPFFKEMTEPALRKAVNTLKDLLREFA</sequence>
<keyword evidence="1" id="KW-0255">Endonuclease</keyword>
<keyword evidence="2" id="KW-1185">Reference proteome</keyword>
<dbReference type="RefSeq" id="WP_061912974.1">
    <property type="nucleotide sequence ID" value="NZ_DF967971.1"/>
</dbReference>
<evidence type="ECO:0000313" key="1">
    <source>
        <dbReference type="EMBL" id="KPL79301.1"/>
    </source>
</evidence>
<dbReference type="PATRIC" id="fig|360411.5.peg.1791"/>
<gene>
    <name evidence="1" type="ORF">AC812_00305</name>
</gene>
<comment type="caution">
    <text evidence="1">The sequence shown here is derived from an EMBL/GenBank/DDBJ whole genome shotgun (WGS) entry which is preliminary data.</text>
</comment>
<dbReference type="STRING" id="360411.AC812_00305"/>
<evidence type="ECO:0000313" key="2">
    <source>
        <dbReference type="Proteomes" id="UP000050514"/>
    </source>
</evidence>
<dbReference type="AlphaFoldDB" id="A0A0P6XAX9"/>
<dbReference type="Proteomes" id="UP000050514">
    <property type="component" value="Unassembled WGS sequence"/>
</dbReference>
<organism evidence="1 2">
    <name type="scientific">Bellilinea caldifistulae</name>
    <dbReference type="NCBI Taxonomy" id="360411"/>
    <lineage>
        <taxon>Bacteria</taxon>
        <taxon>Bacillati</taxon>
        <taxon>Chloroflexota</taxon>
        <taxon>Anaerolineae</taxon>
        <taxon>Anaerolineales</taxon>
        <taxon>Anaerolineaceae</taxon>
        <taxon>Bellilinea</taxon>
    </lineage>
</organism>
<proteinExistence type="predicted"/>